<name>A0AA39U4D8_9PEZI</name>
<reference evidence="1" key="1">
    <citation type="submission" date="2023-06" db="EMBL/GenBank/DDBJ databases">
        <title>Genome-scale phylogeny and comparative genomics of the fungal order Sordariales.</title>
        <authorList>
            <consortium name="Lawrence Berkeley National Laboratory"/>
            <person name="Hensen N."/>
            <person name="Bonometti L."/>
            <person name="Westerberg I."/>
            <person name="Brannstrom I.O."/>
            <person name="Guillou S."/>
            <person name="Cros-Aarteil S."/>
            <person name="Calhoun S."/>
            <person name="Haridas S."/>
            <person name="Kuo A."/>
            <person name="Mondo S."/>
            <person name="Pangilinan J."/>
            <person name="Riley R."/>
            <person name="LaButti K."/>
            <person name="Andreopoulos B."/>
            <person name="Lipzen A."/>
            <person name="Chen C."/>
            <person name="Yanf M."/>
            <person name="Daum C."/>
            <person name="Ng V."/>
            <person name="Clum A."/>
            <person name="Steindorff A."/>
            <person name="Ohm R."/>
            <person name="Martin F."/>
            <person name="Silar P."/>
            <person name="Natvig D."/>
            <person name="Lalanne C."/>
            <person name="Gautier V."/>
            <person name="Ament-velasquez S.L."/>
            <person name="Kruys A."/>
            <person name="Hutchinson M.I."/>
            <person name="Powell A.J."/>
            <person name="Barry K."/>
            <person name="Miller A.N."/>
            <person name="Grigoriev I.V."/>
            <person name="Debuchy R."/>
            <person name="Gladieux P."/>
            <person name="Thoren M.H."/>
            <person name="Johannesson H."/>
        </authorList>
    </citation>
    <scope>NUCLEOTIDE SEQUENCE</scope>
    <source>
        <strain evidence="1">SMH3391-2</strain>
    </source>
</reference>
<sequence>MSLRSRTSRCKLTRCVLREATSCKTRFRGTSIECLNLVISLDPSAIYAPAACAAFRPDHHMPGSARSPRAELIIHHDGGCRCVWCFDCEWTPLDPLLQPLSGARPVPKSWDPPILRMPPLDRETSRAGAAGSCSFVWDVHQSRAAIRQGYQLRRERASVRQSALCANFTLCNQPRETGIRVHLYKAYECEVVTERPTDLCKLWDVWMKSR</sequence>
<keyword evidence="2" id="KW-1185">Reference proteome</keyword>
<evidence type="ECO:0000313" key="2">
    <source>
        <dbReference type="Proteomes" id="UP001174934"/>
    </source>
</evidence>
<gene>
    <name evidence="1" type="ORF">B0T17DRAFT_122123</name>
</gene>
<dbReference type="EMBL" id="JAULSR010000010">
    <property type="protein sequence ID" value="KAK0610710.1"/>
    <property type="molecule type" value="Genomic_DNA"/>
</dbReference>
<dbReference type="Proteomes" id="UP001174934">
    <property type="component" value="Unassembled WGS sequence"/>
</dbReference>
<comment type="caution">
    <text evidence="1">The sequence shown here is derived from an EMBL/GenBank/DDBJ whole genome shotgun (WGS) entry which is preliminary data.</text>
</comment>
<dbReference type="AlphaFoldDB" id="A0AA39U4D8"/>
<accession>A0AA39U4D8</accession>
<proteinExistence type="predicted"/>
<organism evidence="1 2">
    <name type="scientific">Bombardia bombarda</name>
    <dbReference type="NCBI Taxonomy" id="252184"/>
    <lineage>
        <taxon>Eukaryota</taxon>
        <taxon>Fungi</taxon>
        <taxon>Dikarya</taxon>
        <taxon>Ascomycota</taxon>
        <taxon>Pezizomycotina</taxon>
        <taxon>Sordariomycetes</taxon>
        <taxon>Sordariomycetidae</taxon>
        <taxon>Sordariales</taxon>
        <taxon>Lasiosphaeriaceae</taxon>
        <taxon>Bombardia</taxon>
    </lineage>
</organism>
<evidence type="ECO:0000313" key="1">
    <source>
        <dbReference type="EMBL" id="KAK0610710.1"/>
    </source>
</evidence>
<protein>
    <submittedName>
        <fullName evidence="1">Uncharacterized protein</fullName>
    </submittedName>
</protein>